<accession>A0A232F888</accession>
<proteinExistence type="predicted"/>
<keyword evidence="2" id="KW-1185">Reference proteome</keyword>
<dbReference type="AlphaFoldDB" id="A0A232F888"/>
<evidence type="ECO:0000313" key="2">
    <source>
        <dbReference type="Proteomes" id="UP000215335"/>
    </source>
</evidence>
<organism evidence="1 2">
    <name type="scientific">Trichomalopsis sarcophagae</name>
    <dbReference type="NCBI Taxonomy" id="543379"/>
    <lineage>
        <taxon>Eukaryota</taxon>
        <taxon>Metazoa</taxon>
        <taxon>Ecdysozoa</taxon>
        <taxon>Arthropoda</taxon>
        <taxon>Hexapoda</taxon>
        <taxon>Insecta</taxon>
        <taxon>Pterygota</taxon>
        <taxon>Neoptera</taxon>
        <taxon>Endopterygota</taxon>
        <taxon>Hymenoptera</taxon>
        <taxon>Apocrita</taxon>
        <taxon>Proctotrupomorpha</taxon>
        <taxon>Chalcidoidea</taxon>
        <taxon>Pteromalidae</taxon>
        <taxon>Pteromalinae</taxon>
        <taxon>Trichomalopsis</taxon>
    </lineage>
</organism>
<gene>
    <name evidence="1" type="ORF">TSAR_008692</name>
</gene>
<sequence>EPPEKERDGRINGGSSIGATLKRGLSLPLFARWRLSSIRSSNCELL</sequence>
<name>A0A232F888_9HYME</name>
<dbReference type="EMBL" id="NNAY01000706">
    <property type="protein sequence ID" value="OXU26875.1"/>
    <property type="molecule type" value="Genomic_DNA"/>
</dbReference>
<dbReference type="Proteomes" id="UP000215335">
    <property type="component" value="Unassembled WGS sequence"/>
</dbReference>
<evidence type="ECO:0000313" key="1">
    <source>
        <dbReference type="EMBL" id="OXU26875.1"/>
    </source>
</evidence>
<feature type="non-terminal residue" evidence="1">
    <location>
        <position position="1"/>
    </location>
</feature>
<reference evidence="1 2" key="1">
    <citation type="journal article" date="2017" name="Curr. Biol.">
        <title>The Evolution of Venom by Co-option of Single-Copy Genes.</title>
        <authorList>
            <person name="Martinson E.O."/>
            <person name="Mrinalini"/>
            <person name="Kelkar Y.D."/>
            <person name="Chang C.H."/>
            <person name="Werren J.H."/>
        </authorList>
    </citation>
    <scope>NUCLEOTIDE SEQUENCE [LARGE SCALE GENOMIC DNA]</scope>
    <source>
        <strain evidence="1 2">Alberta</strain>
        <tissue evidence="1">Whole body</tissue>
    </source>
</reference>
<comment type="caution">
    <text evidence="1">The sequence shown here is derived from an EMBL/GenBank/DDBJ whole genome shotgun (WGS) entry which is preliminary data.</text>
</comment>
<protein>
    <submittedName>
        <fullName evidence="1">Uncharacterized protein</fullName>
    </submittedName>
</protein>